<organism evidence="1 2">
    <name type="scientific">Rossellomorea vietnamensis</name>
    <dbReference type="NCBI Taxonomy" id="218284"/>
    <lineage>
        <taxon>Bacteria</taxon>
        <taxon>Bacillati</taxon>
        <taxon>Bacillota</taxon>
        <taxon>Bacilli</taxon>
        <taxon>Bacillales</taxon>
        <taxon>Bacillaceae</taxon>
        <taxon>Rossellomorea</taxon>
    </lineage>
</organism>
<accession>A0A5D4NP94</accession>
<dbReference type="Proteomes" id="UP000322267">
    <property type="component" value="Unassembled WGS sequence"/>
</dbReference>
<evidence type="ECO:0000313" key="2">
    <source>
        <dbReference type="Proteomes" id="UP000322267"/>
    </source>
</evidence>
<comment type="caution">
    <text evidence="1">The sequence shown here is derived from an EMBL/GenBank/DDBJ whole genome shotgun (WGS) entry which is preliminary data.</text>
</comment>
<sequence>MNAKQVIFPLQFSGFLLRLTILQLNNIDDYRNAVARVVLSALPLLLSAGLLDLSAKNIFYRRFLQFIGGNYTFIGKPAISLALRKFFIVSVKKI</sequence>
<proteinExistence type="predicted"/>
<protein>
    <submittedName>
        <fullName evidence="1">Uncharacterized protein</fullName>
    </submittedName>
</protein>
<name>A0A5D4NP94_9BACI</name>
<reference evidence="1 2" key="1">
    <citation type="submission" date="2019-08" db="EMBL/GenBank/DDBJ databases">
        <title>Bacillus genomes from the desert of Cuatro Cienegas, Coahuila.</title>
        <authorList>
            <person name="Olmedo-Alvarez G."/>
        </authorList>
    </citation>
    <scope>NUCLEOTIDE SEQUENCE [LARGE SCALE GENOMIC DNA]</scope>
    <source>
        <strain evidence="1 2">CH34_1T</strain>
    </source>
</reference>
<dbReference type="AlphaFoldDB" id="A0A5D4NP94"/>
<dbReference type="RefSeq" id="WP_148941501.1">
    <property type="nucleotide sequence ID" value="NZ_VTEI01000012.1"/>
</dbReference>
<gene>
    <name evidence="1" type="ORF">FZC78_18140</name>
</gene>
<evidence type="ECO:0000313" key="1">
    <source>
        <dbReference type="EMBL" id="TYS14722.1"/>
    </source>
</evidence>
<dbReference type="EMBL" id="VTEI01000012">
    <property type="protein sequence ID" value="TYS14722.1"/>
    <property type="molecule type" value="Genomic_DNA"/>
</dbReference>